<dbReference type="OrthoDB" id="5048815at2759"/>
<keyword evidence="2" id="KW-1185">Reference proteome</keyword>
<organism evidence="1 2">
    <name type="scientific">Fusarium poae</name>
    <dbReference type="NCBI Taxonomy" id="36050"/>
    <lineage>
        <taxon>Eukaryota</taxon>
        <taxon>Fungi</taxon>
        <taxon>Dikarya</taxon>
        <taxon>Ascomycota</taxon>
        <taxon>Pezizomycotina</taxon>
        <taxon>Sordariomycetes</taxon>
        <taxon>Hypocreomycetidae</taxon>
        <taxon>Hypocreales</taxon>
        <taxon>Nectriaceae</taxon>
        <taxon>Fusarium</taxon>
    </lineage>
</organism>
<sequence length="204" mass="23182">MSDSLSVEEVHDVELSNSLRRLDNTQLDGTFQGLSSEQIPRVLLAIRSMNDEQGQRIFQRLDHSNDNRVQNFGGVMIWGTDIRSSPRQPDHGRPDHPTFCDKFPHKTNTERFVCDCGWHDCDKAVDKINLSYSFLMEQNGVLWSHVEGGPNQFMCRACVNGNPGSFNTYDLDGFCSHISNKHVVDSYTMDDSINSSYGQYLGKR</sequence>
<comment type="caution">
    <text evidence="1">The sequence shown here is derived from an EMBL/GenBank/DDBJ whole genome shotgun (WGS) entry which is preliminary data.</text>
</comment>
<evidence type="ECO:0000313" key="1">
    <source>
        <dbReference type="EMBL" id="OBS29456.1"/>
    </source>
</evidence>
<protein>
    <submittedName>
        <fullName evidence="1">Uncharacterized protein</fullName>
    </submittedName>
</protein>
<gene>
    <name evidence="1" type="ORF">FPOA_03392</name>
</gene>
<evidence type="ECO:0000313" key="2">
    <source>
        <dbReference type="Proteomes" id="UP000091967"/>
    </source>
</evidence>
<dbReference type="AlphaFoldDB" id="A0A1B8B9Q6"/>
<name>A0A1B8B9Q6_FUSPO</name>
<dbReference type="EMBL" id="LYXU01000001">
    <property type="protein sequence ID" value="OBS29456.1"/>
    <property type="molecule type" value="Genomic_DNA"/>
</dbReference>
<dbReference type="OMA" id="GFCSHIS"/>
<dbReference type="Proteomes" id="UP000091967">
    <property type="component" value="Unassembled WGS sequence"/>
</dbReference>
<proteinExistence type="predicted"/>
<reference evidence="1 2" key="1">
    <citation type="submission" date="2016-06" db="EMBL/GenBank/DDBJ databases">
        <title>Living apart together: crosstalk between the core and supernumerary genomes in a fungal plant pathogen.</title>
        <authorList>
            <person name="Vanheule A."/>
            <person name="Audenaert K."/>
            <person name="Warris S."/>
            <person name="Van De Geest H."/>
            <person name="Schijlen E."/>
            <person name="Hofte M."/>
            <person name="De Saeger S."/>
            <person name="Haesaert G."/>
            <person name="Waalwijk C."/>
            <person name="Van Der Lee T."/>
        </authorList>
    </citation>
    <scope>NUCLEOTIDE SEQUENCE [LARGE SCALE GENOMIC DNA]</scope>
    <source>
        <strain evidence="1 2">2516</strain>
    </source>
</reference>
<accession>A0A1B8B9Q6</accession>